<evidence type="ECO:0000313" key="2">
    <source>
        <dbReference type="EMBL" id="ALM74957.1"/>
    </source>
</evidence>
<protein>
    <recommendedName>
        <fullName evidence="4">Lipid A biosynthesis N-terminal domain-containing protein</fullName>
    </recommendedName>
</protein>
<dbReference type="Gene3D" id="1.20.1280.290">
    <property type="match status" value="1"/>
</dbReference>
<dbReference type="EMBL" id="CP013050">
    <property type="protein sequence ID" value="ALM74957.1"/>
    <property type="molecule type" value="Genomic_DNA"/>
</dbReference>
<dbReference type="PATRIC" id="fig|55802.8.peg.1004"/>
<feature type="transmembrane region" description="Helical" evidence="1">
    <location>
        <begin position="36"/>
        <end position="54"/>
    </location>
</feature>
<dbReference type="GeneID" id="26136281"/>
<keyword evidence="1" id="KW-1133">Transmembrane helix</keyword>
<dbReference type="AlphaFoldDB" id="A0A0S1XB04"/>
<feature type="transmembrane region" description="Helical" evidence="1">
    <location>
        <begin position="6"/>
        <end position="24"/>
    </location>
</feature>
<dbReference type="Proteomes" id="UP000066042">
    <property type="component" value="Chromosome"/>
</dbReference>
<feature type="transmembrane region" description="Helical" evidence="1">
    <location>
        <begin position="60"/>
        <end position="78"/>
    </location>
</feature>
<proteinExistence type="predicted"/>
<dbReference type="RefSeq" id="WP_056933731.1">
    <property type="nucleotide sequence ID" value="NZ_CP013050.1"/>
</dbReference>
<dbReference type="STRING" id="55802.TBCH5v1_1013"/>
<evidence type="ECO:0008006" key="4">
    <source>
        <dbReference type="Google" id="ProtNLM"/>
    </source>
</evidence>
<reference evidence="2 3" key="1">
    <citation type="journal article" date="2016" name="Genome Announc.">
        <title>Complete genome sequence of the hyperthermophilic and piezophilic archaeon Thermococcus barophilus Ch5, capable of growth at the expense of hydrogenogenesis from carbon monoxide and formate.</title>
        <authorList>
            <person name="Oger P."/>
            <person name="Sokolova T.G."/>
            <person name="Kozhevnikova D.A."/>
            <person name="Taranov E.A."/>
            <person name="Vannier P."/>
            <person name="Lee H.S."/>
            <person name="Kwon K.K."/>
            <person name="Kang S.G."/>
            <person name="Lee J.H."/>
            <person name="Bonch-Osmolovskaya E.A."/>
            <person name="Lebedinsky A.V."/>
        </authorList>
    </citation>
    <scope>NUCLEOTIDE SEQUENCE [LARGE SCALE GENOMIC DNA]</scope>
    <source>
        <strain evidence="3">Ch5</strain>
    </source>
</reference>
<name>A0A0S1XB04_THEBA</name>
<evidence type="ECO:0000313" key="3">
    <source>
        <dbReference type="Proteomes" id="UP000066042"/>
    </source>
</evidence>
<gene>
    <name evidence="2" type="ORF">TBCH5v1_1013</name>
</gene>
<keyword evidence="1" id="KW-0472">Membrane</keyword>
<evidence type="ECO:0000256" key="1">
    <source>
        <dbReference type="SAM" id="Phobius"/>
    </source>
</evidence>
<accession>A0A0S1XB04</accession>
<sequence>MVRGEIIGLMGMLLLVSSWVPQTIETIKTKQCPLNFRFILIYVTASTLLTIYSYIIGDWIFLMLNALAAFQSAVNLYVKLRYG</sequence>
<keyword evidence="1" id="KW-0812">Transmembrane</keyword>
<organism evidence="2 3">
    <name type="scientific">Thermococcus barophilus</name>
    <dbReference type="NCBI Taxonomy" id="55802"/>
    <lineage>
        <taxon>Archaea</taxon>
        <taxon>Methanobacteriati</taxon>
        <taxon>Methanobacteriota</taxon>
        <taxon>Thermococci</taxon>
        <taxon>Thermococcales</taxon>
        <taxon>Thermococcaceae</taxon>
        <taxon>Thermococcus</taxon>
    </lineage>
</organism>